<protein>
    <submittedName>
        <fullName evidence="2">Ovule protein</fullName>
    </submittedName>
</protein>
<proteinExistence type="predicted"/>
<evidence type="ECO:0000313" key="1">
    <source>
        <dbReference type="Proteomes" id="UP000095283"/>
    </source>
</evidence>
<keyword evidence="1" id="KW-1185">Reference proteome</keyword>
<dbReference type="WBParaSite" id="Hba_09336">
    <property type="protein sequence ID" value="Hba_09336"/>
    <property type="gene ID" value="Hba_09336"/>
</dbReference>
<accession>A0A1I7WVY8</accession>
<organism evidence="1 2">
    <name type="scientific">Heterorhabditis bacteriophora</name>
    <name type="common">Entomopathogenic nematode worm</name>
    <dbReference type="NCBI Taxonomy" id="37862"/>
    <lineage>
        <taxon>Eukaryota</taxon>
        <taxon>Metazoa</taxon>
        <taxon>Ecdysozoa</taxon>
        <taxon>Nematoda</taxon>
        <taxon>Chromadorea</taxon>
        <taxon>Rhabditida</taxon>
        <taxon>Rhabditina</taxon>
        <taxon>Rhabditomorpha</taxon>
        <taxon>Strongyloidea</taxon>
        <taxon>Heterorhabditidae</taxon>
        <taxon>Heterorhabditis</taxon>
    </lineage>
</organism>
<name>A0A1I7WVY8_HETBA</name>
<dbReference type="Proteomes" id="UP000095283">
    <property type="component" value="Unplaced"/>
</dbReference>
<evidence type="ECO:0000313" key="2">
    <source>
        <dbReference type="WBParaSite" id="Hba_09336"/>
    </source>
</evidence>
<reference evidence="2" key="1">
    <citation type="submission" date="2016-11" db="UniProtKB">
        <authorList>
            <consortium name="WormBaseParasite"/>
        </authorList>
    </citation>
    <scope>IDENTIFICATION</scope>
</reference>
<sequence length="87" mass="10222">MAVPLMLEEFKQPANSILKASTARKSVCKYHYNFGLRKINAAHRWSFLQFTPHLKNCKNGEVETRYLYKSRILLNNFLDLCLMSIKK</sequence>
<dbReference type="AlphaFoldDB" id="A0A1I7WVY8"/>